<dbReference type="WBParaSite" id="PgR039_g098_t01">
    <property type="protein sequence ID" value="PgR039_g098_t01"/>
    <property type="gene ID" value="PgR039_g098"/>
</dbReference>
<dbReference type="Proteomes" id="UP000887569">
    <property type="component" value="Unplaced"/>
</dbReference>
<organism evidence="2 3">
    <name type="scientific">Parascaris univalens</name>
    <name type="common">Nematode worm</name>
    <dbReference type="NCBI Taxonomy" id="6257"/>
    <lineage>
        <taxon>Eukaryota</taxon>
        <taxon>Metazoa</taxon>
        <taxon>Ecdysozoa</taxon>
        <taxon>Nematoda</taxon>
        <taxon>Chromadorea</taxon>
        <taxon>Rhabditida</taxon>
        <taxon>Spirurina</taxon>
        <taxon>Ascaridomorpha</taxon>
        <taxon>Ascaridoidea</taxon>
        <taxon>Ascarididae</taxon>
        <taxon>Parascaris</taxon>
    </lineage>
</organism>
<keyword evidence="1" id="KW-0472">Membrane</keyword>
<keyword evidence="1" id="KW-0812">Transmembrane</keyword>
<protein>
    <submittedName>
        <fullName evidence="3">Uncharacterized protein</fullName>
    </submittedName>
</protein>
<dbReference type="AlphaFoldDB" id="A0A915BGX5"/>
<keyword evidence="2" id="KW-1185">Reference proteome</keyword>
<evidence type="ECO:0000313" key="2">
    <source>
        <dbReference type="Proteomes" id="UP000887569"/>
    </source>
</evidence>
<proteinExistence type="predicted"/>
<name>A0A915BGX5_PARUN</name>
<reference evidence="3" key="1">
    <citation type="submission" date="2022-11" db="UniProtKB">
        <authorList>
            <consortium name="WormBaseParasite"/>
        </authorList>
    </citation>
    <scope>IDENTIFICATION</scope>
</reference>
<keyword evidence="1" id="KW-1133">Transmembrane helix</keyword>
<evidence type="ECO:0000256" key="1">
    <source>
        <dbReference type="SAM" id="Phobius"/>
    </source>
</evidence>
<sequence length="50" mass="5268">MLAVLVDMVITCAIPLCLGVFLFAVCCVDNPLGVRGCGGTLKSRVVEKNE</sequence>
<accession>A0A915BGX5</accession>
<feature type="transmembrane region" description="Helical" evidence="1">
    <location>
        <begin position="6"/>
        <end position="28"/>
    </location>
</feature>
<evidence type="ECO:0000313" key="3">
    <source>
        <dbReference type="WBParaSite" id="PgR039_g098_t01"/>
    </source>
</evidence>